<reference evidence="4" key="1">
    <citation type="submission" date="2023-05" db="EMBL/GenBank/DDBJ databases">
        <title>Nepenthes gracilis genome sequencing.</title>
        <authorList>
            <person name="Fukushima K."/>
        </authorList>
    </citation>
    <scope>NUCLEOTIDE SEQUENCE</scope>
    <source>
        <strain evidence="4">SING2019-196</strain>
    </source>
</reference>
<feature type="repeat" description="PPR" evidence="2">
    <location>
        <begin position="207"/>
        <end position="237"/>
    </location>
</feature>
<dbReference type="Gene3D" id="1.25.40.10">
    <property type="entry name" value="Tetratricopeptide repeat domain"/>
    <property type="match status" value="2"/>
</dbReference>
<proteinExistence type="predicted"/>
<evidence type="ECO:0000256" key="2">
    <source>
        <dbReference type="PROSITE-ProRule" id="PRU00708"/>
    </source>
</evidence>
<feature type="region of interest" description="Disordered" evidence="3">
    <location>
        <begin position="1"/>
        <end position="45"/>
    </location>
</feature>
<feature type="repeat" description="PPR" evidence="2">
    <location>
        <begin position="238"/>
        <end position="272"/>
    </location>
</feature>
<dbReference type="PANTHER" id="PTHR47926:SF341">
    <property type="entry name" value="PENTATRICOPEPTIDE REPEAT-CONTAINING PROTEIN"/>
    <property type="match status" value="1"/>
</dbReference>
<dbReference type="Pfam" id="PF13812">
    <property type="entry name" value="PPR_3"/>
    <property type="match status" value="1"/>
</dbReference>
<dbReference type="InterPro" id="IPR011990">
    <property type="entry name" value="TPR-like_helical_dom_sf"/>
</dbReference>
<keyword evidence="1" id="KW-0677">Repeat</keyword>
<protein>
    <recommendedName>
        <fullName evidence="6">Pentatricopeptide repeat-containing protein</fullName>
    </recommendedName>
</protein>
<evidence type="ECO:0000256" key="3">
    <source>
        <dbReference type="SAM" id="MobiDB-lite"/>
    </source>
</evidence>
<feature type="compositionally biased region" description="Basic and acidic residues" evidence="3">
    <location>
        <begin position="8"/>
        <end position="34"/>
    </location>
</feature>
<name>A0AAD3SQ74_NEPGR</name>
<evidence type="ECO:0008006" key="6">
    <source>
        <dbReference type="Google" id="ProtNLM"/>
    </source>
</evidence>
<dbReference type="PROSITE" id="PS51375">
    <property type="entry name" value="PPR"/>
    <property type="match status" value="3"/>
</dbReference>
<sequence>MGSRHSTHFREGPRTLPDPRARRPRIMDLRDPRRASLGRASGNARQVIGSQSTGIKGMEYRRGNPDRIRRSTRDIRMPAQDLRSNKGFHSHHRSVKYVADDAIKQLIKLNCQLTKLTRSNCYADTLQLFKHLLSSPFLKPDHYTLSATLTACAHIPDVRVGNQLHAYSIHAGLKAYPHVTNTLLFHYAKSRDLDSVKRVFGDVDEPDVYSWTTLLSACAKLGEVGYACQVFDRMPRQNVALWNAIITGCTENGRLNIAFDLFLTMHKLGVMPDNYTLASVLSFCSADLGRQVHSLIIKSGFLDRTSVINSLVSMYFSCGNVMDAYEVFEEAKVGVCDQITYNAMINGLVSLGWDEEALKTFKDMLEACLRPTELTFS</sequence>
<accession>A0AAD3SQ74</accession>
<organism evidence="4 5">
    <name type="scientific">Nepenthes gracilis</name>
    <name type="common">Slender pitcher plant</name>
    <dbReference type="NCBI Taxonomy" id="150966"/>
    <lineage>
        <taxon>Eukaryota</taxon>
        <taxon>Viridiplantae</taxon>
        <taxon>Streptophyta</taxon>
        <taxon>Embryophyta</taxon>
        <taxon>Tracheophyta</taxon>
        <taxon>Spermatophyta</taxon>
        <taxon>Magnoliopsida</taxon>
        <taxon>eudicotyledons</taxon>
        <taxon>Gunneridae</taxon>
        <taxon>Pentapetalae</taxon>
        <taxon>Caryophyllales</taxon>
        <taxon>Nepenthaceae</taxon>
        <taxon>Nepenthes</taxon>
    </lineage>
</organism>
<comment type="caution">
    <text evidence="4">The sequence shown here is derived from an EMBL/GenBank/DDBJ whole genome shotgun (WGS) entry which is preliminary data.</text>
</comment>
<evidence type="ECO:0000313" key="5">
    <source>
        <dbReference type="Proteomes" id="UP001279734"/>
    </source>
</evidence>
<dbReference type="PANTHER" id="PTHR47926">
    <property type="entry name" value="PENTATRICOPEPTIDE REPEAT-CONTAINING PROTEIN"/>
    <property type="match status" value="1"/>
</dbReference>
<dbReference type="GO" id="GO:0003723">
    <property type="term" value="F:RNA binding"/>
    <property type="evidence" value="ECO:0007669"/>
    <property type="project" value="InterPro"/>
</dbReference>
<evidence type="ECO:0000313" key="4">
    <source>
        <dbReference type="EMBL" id="GMH14869.1"/>
    </source>
</evidence>
<dbReference type="InterPro" id="IPR002885">
    <property type="entry name" value="PPR_rpt"/>
</dbReference>
<dbReference type="NCBIfam" id="TIGR00756">
    <property type="entry name" value="PPR"/>
    <property type="match status" value="3"/>
</dbReference>
<dbReference type="GO" id="GO:0009451">
    <property type="term" value="P:RNA modification"/>
    <property type="evidence" value="ECO:0007669"/>
    <property type="project" value="InterPro"/>
</dbReference>
<keyword evidence="5" id="KW-1185">Reference proteome</keyword>
<dbReference type="Pfam" id="PF13041">
    <property type="entry name" value="PPR_2"/>
    <property type="match status" value="1"/>
</dbReference>
<evidence type="ECO:0000256" key="1">
    <source>
        <dbReference type="ARBA" id="ARBA00022737"/>
    </source>
</evidence>
<dbReference type="FunFam" id="1.25.40.10:FF:001174">
    <property type="entry name" value="Pentatricopeptide repeat-containing protein At3g49740"/>
    <property type="match status" value="1"/>
</dbReference>
<dbReference type="InterPro" id="IPR046960">
    <property type="entry name" value="PPR_At4g14850-like_plant"/>
</dbReference>
<feature type="repeat" description="PPR" evidence="2">
    <location>
        <begin position="337"/>
        <end position="371"/>
    </location>
</feature>
<dbReference type="EMBL" id="BSYO01000014">
    <property type="protein sequence ID" value="GMH14869.1"/>
    <property type="molecule type" value="Genomic_DNA"/>
</dbReference>
<dbReference type="Pfam" id="PF01535">
    <property type="entry name" value="PPR"/>
    <property type="match status" value="2"/>
</dbReference>
<dbReference type="AlphaFoldDB" id="A0AAD3SQ74"/>
<gene>
    <name evidence="4" type="ORF">Nepgr_016710</name>
</gene>
<dbReference type="Proteomes" id="UP001279734">
    <property type="component" value="Unassembled WGS sequence"/>
</dbReference>